<dbReference type="InterPro" id="IPR036187">
    <property type="entry name" value="DNA_mismatch_repair_MutS_sf"/>
</dbReference>
<protein>
    <submittedName>
        <fullName evidence="6">DNA mismatch repair protein MutS</fullName>
    </submittedName>
</protein>
<evidence type="ECO:0000259" key="5">
    <source>
        <dbReference type="SMART" id="SM00534"/>
    </source>
</evidence>
<accession>A0A1W6ML59</accession>
<feature type="transmembrane region" description="Helical" evidence="4">
    <location>
        <begin position="207"/>
        <end position="228"/>
    </location>
</feature>
<dbReference type="Proteomes" id="UP000193431">
    <property type="component" value="Chromosome"/>
</dbReference>
<feature type="domain" description="DNA mismatch repair proteins mutS family" evidence="5">
    <location>
        <begin position="416"/>
        <end position="588"/>
    </location>
</feature>
<dbReference type="SUPFAM" id="SSF48334">
    <property type="entry name" value="DNA repair protein MutS, domain III"/>
    <property type="match status" value="1"/>
</dbReference>
<name>A0A1W6ML59_9FLAO</name>
<organism evidence="6 7">
    <name type="scientific">Nonlabens spongiae</name>
    <dbReference type="NCBI Taxonomy" id="331648"/>
    <lineage>
        <taxon>Bacteria</taxon>
        <taxon>Pseudomonadati</taxon>
        <taxon>Bacteroidota</taxon>
        <taxon>Flavobacteriia</taxon>
        <taxon>Flavobacteriales</taxon>
        <taxon>Flavobacteriaceae</taxon>
        <taxon>Nonlabens</taxon>
    </lineage>
</organism>
<evidence type="ECO:0000256" key="2">
    <source>
        <dbReference type="ARBA" id="ARBA00022840"/>
    </source>
</evidence>
<dbReference type="PANTHER" id="PTHR11361">
    <property type="entry name" value="DNA MISMATCH REPAIR PROTEIN MUTS FAMILY MEMBER"/>
    <property type="match status" value="1"/>
</dbReference>
<dbReference type="EMBL" id="CP019344">
    <property type="protein sequence ID" value="ARN78302.1"/>
    <property type="molecule type" value="Genomic_DNA"/>
</dbReference>
<dbReference type="GO" id="GO:0005524">
    <property type="term" value="F:ATP binding"/>
    <property type="evidence" value="ECO:0007669"/>
    <property type="project" value="UniProtKB-KW"/>
</dbReference>
<dbReference type="RefSeq" id="WP_085767104.1">
    <property type="nucleotide sequence ID" value="NZ_CP019344.1"/>
</dbReference>
<keyword evidence="4" id="KW-0812">Transmembrane</keyword>
<dbReference type="InterPro" id="IPR000432">
    <property type="entry name" value="DNA_mismatch_repair_MutS_C"/>
</dbReference>
<dbReference type="GO" id="GO:0005829">
    <property type="term" value="C:cytosol"/>
    <property type="evidence" value="ECO:0007669"/>
    <property type="project" value="TreeGrafter"/>
</dbReference>
<dbReference type="GO" id="GO:0030983">
    <property type="term" value="F:mismatched DNA binding"/>
    <property type="evidence" value="ECO:0007669"/>
    <property type="project" value="InterPro"/>
</dbReference>
<dbReference type="InterPro" id="IPR045076">
    <property type="entry name" value="MutS"/>
</dbReference>
<evidence type="ECO:0000256" key="1">
    <source>
        <dbReference type="ARBA" id="ARBA00022741"/>
    </source>
</evidence>
<feature type="transmembrane region" description="Helical" evidence="4">
    <location>
        <begin position="32"/>
        <end position="49"/>
    </location>
</feature>
<dbReference type="GO" id="GO:0006298">
    <property type="term" value="P:mismatch repair"/>
    <property type="evidence" value="ECO:0007669"/>
    <property type="project" value="InterPro"/>
</dbReference>
<evidence type="ECO:0000256" key="4">
    <source>
        <dbReference type="SAM" id="Phobius"/>
    </source>
</evidence>
<dbReference type="InterPro" id="IPR027417">
    <property type="entry name" value="P-loop_NTPase"/>
</dbReference>
<dbReference type="AlphaFoldDB" id="A0A1W6ML59"/>
<dbReference type="GO" id="GO:0140664">
    <property type="term" value="F:ATP-dependent DNA damage sensor activity"/>
    <property type="evidence" value="ECO:0007669"/>
    <property type="project" value="InterPro"/>
</dbReference>
<keyword evidence="7" id="KW-1185">Reference proteome</keyword>
<dbReference type="PANTHER" id="PTHR11361:SF99">
    <property type="entry name" value="DNA MISMATCH REPAIR PROTEIN"/>
    <property type="match status" value="1"/>
</dbReference>
<dbReference type="Pfam" id="PF00488">
    <property type="entry name" value="MutS_V"/>
    <property type="match status" value="1"/>
</dbReference>
<evidence type="ECO:0000256" key="3">
    <source>
        <dbReference type="ARBA" id="ARBA00023125"/>
    </source>
</evidence>
<dbReference type="OrthoDB" id="9802448at2"/>
<dbReference type="Gene3D" id="3.40.50.300">
    <property type="entry name" value="P-loop containing nucleotide triphosphate hydrolases"/>
    <property type="match status" value="1"/>
</dbReference>
<proteinExistence type="predicted"/>
<evidence type="ECO:0000313" key="6">
    <source>
        <dbReference type="EMBL" id="ARN78302.1"/>
    </source>
</evidence>
<gene>
    <name evidence="6" type="ORF">BST97_10045</name>
</gene>
<dbReference type="SMART" id="SM00534">
    <property type="entry name" value="MUTSac"/>
    <property type="match status" value="1"/>
</dbReference>
<keyword evidence="4" id="KW-0472">Membrane</keyword>
<dbReference type="STRING" id="331648.BST97_10045"/>
<reference evidence="6 7" key="1">
    <citation type="submission" date="2016-11" db="EMBL/GenBank/DDBJ databases">
        <title>Trade-off between light-utilization and light-protection in marine flavobacteria.</title>
        <authorList>
            <person name="Kumagai Y."/>
        </authorList>
    </citation>
    <scope>NUCLEOTIDE SEQUENCE [LARGE SCALE GENOMIC DNA]</scope>
    <source>
        <strain evidence="6 7">JCM 13191</strain>
    </source>
</reference>
<feature type="transmembrane region" description="Helical" evidence="4">
    <location>
        <begin position="55"/>
        <end position="71"/>
    </location>
</feature>
<sequence>MNDTLIQLYQKRAEEFTLEKNKLQQQLRVSSLIRLLVFLAGGAAVYFLWENWQLVVIAVVVTLAIFLFLVSRHSDLKRDRDFKQALIDIQNEEIKIGKRDFLHRDDGSRFLEDDHEYNRDIDLFGRGSIFQYLNRSVTREGIITLARKLNSNDIFEITKKQEAVKELTQLLDFRQEYSATATLLENKQSPSDIAVWLKKHRSFVPNIFSWLPWLFFTLNILLATAYFLDFVNGYIFSTGFFLGLAITGRYVKKITQFSNEISELELFFNQYSSLLRQIEQQEFSSELLKEQRDQILTDGKPASARLKELSAAIGRLDQRNNMLFGILANGFGLWDLKQVQTIESWLEENKTHLTQWLEVVAEIDAMNSLGNFAFNHPNYIFPKIETGDFHLKAEEAIHPLLDPQKAIGNTIDISSGEFFIITGANMAGKSTFLRTVSTQIVFANVGLPIYAKSASYAPTKLITSMRTSDSLTDDESYFFSELKRLKYIVDKIEQEAYFIVLDEILKGTNSQDKANGSRRLIEKLSRKRATGIIATHDLSLTEVANEYDQISNYFFDADITNDELTFDYKFKDGVATNMNASFLLRKMGIVDA</sequence>
<keyword evidence="1" id="KW-0547">Nucleotide-binding</keyword>
<dbReference type="SUPFAM" id="SSF52540">
    <property type="entry name" value="P-loop containing nucleoside triphosphate hydrolases"/>
    <property type="match status" value="1"/>
</dbReference>
<evidence type="ECO:0000313" key="7">
    <source>
        <dbReference type="Proteomes" id="UP000193431"/>
    </source>
</evidence>
<keyword evidence="3" id="KW-0238">DNA-binding</keyword>
<keyword evidence="2" id="KW-0067">ATP-binding</keyword>
<keyword evidence="4" id="KW-1133">Transmembrane helix</keyword>